<evidence type="ECO:0000256" key="3">
    <source>
        <dbReference type="ARBA" id="ARBA00022475"/>
    </source>
</evidence>
<keyword evidence="9" id="KW-0378">Hydrolase</keyword>
<dbReference type="GO" id="GO:0008168">
    <property type="term" value="F:methyltransferase activity"/>
    <property type="evidence" value="ECO:0007669"/>
    <property type="project" value="UniProtKB-KW"/>
</dbReference>
<dbReference type="Pfam" id="PF06750">
    <property type="entry name" value="A24_N_bact"/>
    <property type="match status" value="1"/>
</dbReference>
<dbReference type="OrthoDB" id="9789291at2"/>
<feature type="transmembrane region" description="Helical" evidence="10">
    <location>
        <begin position="6"/>
        <end position="29"/>
    </location>
</feature>
<dbReference type="PANTHER" id="PTHR30487">
    <property type="entry name" value="TYPE 4 PREPILIN-LIKE PROTEINS LEADER PEPTIDE-PROCESSING ENZYME"/>
    <property type="match status" value="1"/>
</dbReference>
<keyword evidence="14" id="KW-1185">Reference proteome</keyword>
<proteinExistence type="inferred from homology"/>
<dbReference type="Gene3D" id="1.20.120.1220">
    <property type="match status" value="1"/>
</dbReference>
<dbReference type="InterPro" id="IPR000045">
    <property type="entry name" value="Prepilin_IV_endopep_pep"/>
</dbReference>
<evidence type="ECO:0000256" key="6">
    <source>
        <dbReference type="ARBA" id="ARBA00022989"/>
    </source>
</evidence>
<keyword evidence="9" id="KW-0489">Methyltransferase</keyword>
<dbReference type="GO" id="GO:0032259">
    <property type="term" value="P:methylation"/>
    <property type="evidence" value="ECO:0007669"/>
    <property type="project" value="UniProtKB-KW"/>
</dbReference>
<evidence type="ECO:0000256" key="8">
    <source>
        <dbReference type="RuleBase" id="RU003793"/>
    </source>
</evidence>
<keyword evidence="7 10" id="KW-0472">Membrane</keyword>
<accession>A0A369ALT7</accession>
<dbReference type="EMBL" id="QPJT01000037">
    <property type="protein sequence ID" value="RCX09298.1"/>
    <property type="molecule type" value="Genomic_DNA"/>
</dbReference>
<evidence type="ECO:0000256" key="7">
    <source>
        <dbReference type="ARBA" id="ARBA00023136"/>
    </source>
</evidence>
<feature type="transmembrane region" description="Helical" evidence="10">
    <location>
        <begin position="127"/>
        <end position="147"/>
    </location>
</feature>
<keyword evidence="3" id="KW-1003">Cell membrane</keyword>
<dbReference type="GO" id="GO:0004190">
    <property type="term" value="F:aspartic-type endopeptidase activity"/>
    <property type="evidence" value="ECO:0007669"/>
    <property type="project" value="UniProtKB-EC"/>
</dbReference>
<dbReference type="GO" id="GO:0006465">
    <property type="term" value="P:signal peptide processing"/>
    <property type="evidence" value="ECO:0007669"/>
    <property type="project" value="TreeGrafter"/>
</dbReference>
<protein>
    <recommendedName>
        <fullName evidence="9">Prepilin leader peptidase/N-methyltransferase</fullName>
        <ecNumber evidence="9">2.1.1.-</ecNumber>
        <ecNumber evidence="9">3.4.23.43</ecNumber>
    </recommendedName>
</protein>
<evidence type="ECO:0000256" key="4">
    <source>
        <dbReference type="ARBA" id="ARBA00022519"/>
    </source>
</evidence>
<evidence type="ECO:0000313" key="13">
    <source>
        <dbReference type="EMBL" id="RCX09298.1"/>
    </source>
</evidence>
<dbReference type="InterPro" id="IPR010627">
    <property type="entry name" value="Prepilin_pept_A24_N"/>
</dbReference>
<comment type="function">
    <text evidence="9">Plays an essential role in type IV pili and type II pseudopili formation by proteolytically removing the leader sequence from substrate proteins and subsequently monomethylating the alpha-amino group of the newly exposed N-terminal phenylalanine.</text>
</comment>
<keyword evidence="5 9" id="KW-0812">Transmembrane</keyword>
<dbReference type="PRINTS" id="PR00864">
    <property type="entry name" value="PREPILNPTASE"/>
</dbReference>
<dbReference type="Proteomes" id="UP000253034">
    <property type="component" value="Unassembled WGS sequence"/>
</dbReference>
<feature type="domain" description="Prepilin peptidase A24 N-terminal" evidence="12">
    <location>
        <begin position="11"/>
        <end position="93"/>
    </location>
</feature>
<dbReference type="InterPro" id="IPR050882">
    <property type="entry name" value="Prepilin_peptidase/N-MTase"/>
</dbReference>
<keyword evidence="9" id="KW-0511">Multifunctional enzyme</keyword>
<dbReference type="RefSeq" id="WP_114299969.1">
    <property type="nucleotide sequence ID" value="NZ_QPJT01000037.1"/>
</dbReference>
<evidence type="ECO:0000256" key="2">
    <source>
        <dbReference type="ARBA" id="ARBA00005801"/>
    </source>
</evidence>
<feature type="transmembrane region" description="Helical" evidence="10">
    <location>
        <begin position="96"/>
        <end position="115"/>
    </location>
</feature>
<evidence type="ECO:0000259" key="12">
    <source>
        <dbReference type="Pfam" id="PF06750"/>
    </source>
</evidence>
<feature type="domain" description="Prepilin type IV endopeptidase peptidase" evidence="11">
    <location>
        <begin position="105"/>
        <end position="222"/>
    </location>
</feature>
<reference evidence="13 14" key="1">
    <citation type="submission" date="2018-07" db="EMBL/GenBank/DDBJ databases">
        <title>Genomic Encyclopedia of Type Strains, Phase IV (KMG-IV): sequencing the most valuable type-strain genomes for metagenomic binning, comparative biology and taxonomic classification.</title>
        <authorList>
            <person name="Goeker M."/>
        </authorList>
    </citation>
    <scope>NUCLEOTIDE SEQUENCE [LARGE SCALE GENOMIC DNA]</scope>
    <source>
        <strain evidence="13 14">DSM 27016</strain>
    </source>
</reference>
<feature type="transmembrane region" description="Helical" evidence="10">
    <location>
        <begin position="238"/>
        <end position="261"/>
    </location>
</feature>
<feature type="transmembrane region" description="Helical" evidence="10">
    <location>
        <begin position="201"/>
        <end position="226"/>
    </location>
</feature>
<comment type="subcellular location">
    <subcellularLocation>
        <location evidence="1">Cell inner membrane</location>
        <topology evidence="1">Multi-pass membrane protein</topology>
    </subcellularLocation>
    <subcellularLocation>
        <location evidence="9">Cell membrane</location>
        <topology evidence="9">Multi-pass membrane protein</topology>
    </subcellularLocation>
</comment>
<organism evidence="13 14">
    <name type="scientific">Anaerobacterium chartisolvens</name>
    <dbReference type="NCBI Taxonomy" id="1297424"/>
    <lineage>
        <taxon>Bacteria</taxon>
        <taxon>Bacillati</taxon>
        <taxon>Bacillota</taxon>
        <taxon>Clostridia</taxon>
        <taxon>Eubacteriales</taxon>
        <taxon>Oscillospiraceae</taxon>
        <taxon>Anaerobacterium</taxon>
    </lineage>
</organism>
<keyword evidence="4" id="KW-0997">Cell inner membrane</keyword>
<evidence type="ECO:0000256" key="10">
    <source>
        <dbReference type="SAM" id="Phobius"/>
    </source>
</evidence>
<evidence type="ECO:0000256" key="5">
    <source>
        <dbReference type="ARBA" id="ARBA00022692"/>
    </source>
</evidence>
<dbReference type="EC" id="2.1.1.-" evidence="9"/>
<dbReference type="Pfam" id="PF01478">
    <property type="entry name" value="Peptidase_A24"/>
    <property type="match status" value="1"/>
</dbReference>
<dbReference type="InterPro" id="IPR014032">
    <property type="entry name" value="Peptidase_A24A_bac"/>
</dbReference>
<feature type="transmembrane region" description="Helical" evidence="10">
    <location>
        <begin position="159"/>
        <end position="180"/>
    </location>
</feature>
<evidence type="ECO:0000256" key="1">
    <source>
        <dbReference type="ARBA" id="ARBA00004429"/>
    </source>
</evidence>
<keyword evidence="6 10" id="KW-1133">Transmembrane helix</keyword>
<feature type="transmembrane region" description="Helical" evidence="10">
    <location>
        <begin position="72"/>
        <end position="90"/>
    </location>
</feature>
<comment type="catalytic activity">
    <reaction evidence="9">
        <text>Typically cleaves a -Gly-|-Phe- bond to release an N-terminal, basic peptide of 5-8 residues from type IV prepilin, and then N-methylates the new N-terminal amino group, the methyl donor being S-adenosyl-L-methionine.</text>
        <dbReference type="EC" id="3.4.23.43"/>
    </reaction>
</comment>
<evidence type="ECO:0000256" key="9">
    <source>
        <dbReference type="RuleBase" id="RU003794"/>
    </source>
</evidence>
<comment type="caution">
    <text evidence="13">The sequence shown here is derived from an EMBL/GenBank/DDBJ whole genome shotgun (WGS) entry which is preliminary data.</text>
</comment>
<gene>
    <name evidence="13" type="ORF">DFR58_13712</name>
</gene>
<evidence type="ECO:0000313" key="14">
    <source>
        <dbReference type="Proteomes" id="UP000253034"/>
    </source>
</evidence>
<dbReference type="PANTHER" id="PTHR30487:SF0">
    <property type="entry name" value="PREPILIN LEADER PEPTIDASE_N-METHYLTRANSFERASE-RELATED"/>
    <property type="match status" value="1"/>
</dbReference>
<comment type="similarity">
    <text evidence="2 8">Belongs to the peptidase A24 family.</text>
</comment>
<evidence type="ECO:0000259" key="11">
    <source>
        <dbReference type="Pfam" id="PF01478"/>
    </source>
</evidence>
<dbReference type="EC" id="3.4.23.43" evidence="9"/>
<keyword evidence="9" id="KW-0645">Protease</keyword>
<keyword evidence="9" id="KW-0808">Transferase</keyword>
<dbReference type="AlphaFoldDB" id="A0A369ALT7"/>
<name>A0A369ALT7_9FIRM</name>
<dbReference type="GO" id="GO:0005886">
    <property type="term" value="C:plasma membrane"/>
    <property type="evidence" value="ECO:0007669"/>
    <property type="project" value="UniProtKB-SubCell"/>
</dbReference>
<sequence length="267" mass="28943">MDCFYYSLMFILGLAAGMLINACICRIPFGKPLFKLPLSCAECGAALGLTERIPVLGYIVLKGKYRCCGKGISLRYSIVELLTAVVFLILLKRFSVSAELLAAVFLMSILIAVFFIDIDHRIIPDSLVVAGIAGGLVLAAYNAFTGAPVFGEGFWGGRLLGLLPGTGVFFLVALIGMLIYKTEDAMGMGDVKLFAPIGIFLGWRLCIVAVMLTVILSGITGIVLIVLRLKERKDTIPFGPFIVIGTFIAMLYGMDIFNWYICRIAGI</sequence>